<dbReference type="PROSITE" id="PS00710">
    <property type="entry name" value="PGM_PMM"/>
    <property type="match status" value="1"/>
</dbReference>
<evidence type="ECO:0000256" key="13">
    <source>
        <dbReference type="PROSITE-ProRule" id="PRU01023"/>
    </source>
</evidence>
<dbReference type="InterPro" id="IPR049560">
    <property type="entry name" value="MeTrfase_RsmB-F_NOP2_cat"/>
</dbReference>
<dbReference type="GO" id="GO:0032259">
    <property type="term" value="P:methylation"/>
    <property type="evidence" value="ECO:0007669"/>
    <property type="project" value="UniProtKB-KW"/>
</dbReference>
<dbReference type="PANTHER" id="PTHR45745">
    <property type="entry name" value="PHOSPHOMANNOMUTASE 45A"/>
    <property type="match status" value="1"/>
</dbReference>
<dbReference type="PANTHER" id="PTHR45745:SF1">
    <property type="entry name" value="PHOSPHOGLUCOMUTASE 2B-RELATED"/>
    <property type="match status" value="1"/>
</dbReference>
<name>A0AAD5H4M5_9CHLO</name>
<dbReference type="GO" id="GO:0004614">
    <property type="term" value="F:phosphoglucomutase activity"/>
    <property type="evidence" value="ECO:0007669"/>
    <property type="project" value="UniProtKB-EC"/>
</dbReference>
<dbReference type="Pfam" id="PF01189">
    <property type="entry name" value="Methyltr_RsmB-F"/>
    <property type="match status" value="1"/>
</dbReference>
<evidence type="ECO:0000256" key="12">
    <source>
        <dbReference type="ARBA" id="ARBA00023235"/>
    </source>
</evidence>
<dbReference type="CDD" id="cd05799">
    <property type="entry name" value="PGM2"/>
    <property type="match status" value="1"/>
</dbReference>
<evidence type="ECO:0000256" key="14">
    <source>
        <dbReference type="SAM" id="MobiDB-lite"/>
    </source>
</evidence>
<evidence type="ECO:0000256" key="6">
    <source>
        <dbReference type="ARBA" id="ARBA00022603"/>
    </source>
</evidence>
<dbReference type="GO" id="GO:0000287">
    <property type="term" value="F:magnesium ion binding"/>
    <property type="evidence" value="ECO:0007669"/>
    <property type="project" value="InterPro"/>
</dbReference>
<dbReference type="InterPro" id="IPR005844">
    <property type="entry name" value="A-D-PHexomutase_a/b/a-I"/>
</dbReference>
<dbReference type="GO" id="GO:0008168">
    <property type="term" value="F:methyltransferase activity"/>
    <property type="evidence" value="ECO:0007669"/>
    <property type="project" value="UniProtKB-KW"/>
</dbReference>
<keyword evidence="6 13" id="KW-0489">Methyltransferase</keyword>
<dbReference type="InterPro" id="IPR049561">
    <property type="entry name" value="NSUN5_7_fdxn-like"/>
</dbReference>
<dbReference type="InterPro" id="IPR001678">
    <property type="entry name" value="MeTrfase_RsmB-F_NOP2_dom"/>
</dbReference>
<dbReference type="GO" id="GO:0003723">
    <property type="term" value="F:RNA binding"/>
    <property type="evidence" value="ECO:0007669"/>
    <property type="project" value="UniProtKB-UniRule"/>
</dbReference>
<keyword evidence="11 13" id="KW-0694">RNA-binding</keyword>
<gene>
    <name evidence="16" type="ORF">COHA_002279</name>
</gene>
<dbReference type="AlphaFoldDB" id="A0AAD5H4M5"/>
<feature type="compositionally biased region" description="Basic residues" evidence="14">
    <location>
        <begin position="1035"/>
        <end position="1048"/>
    </location>
</feature>
<keyword evidence="17" id="KW-1185">Reference proteome</keyword>
<dbReference type="Pfam" id="PF21153">
    <property type="entry name" value="NSUN5_N"/>
    <property type="match status" value="1"/>
</dbReference>
<dbReference type="Pfam" id="PF21148">
    <property type="entry name" value="NSUN5_fdxn-like"/>
    <property type="match status" value="1"/>
</dbReference>
<feature type="binding site" evidence="13">
    <location>
        <position position="885"/>
    </location>
    <ligand>
        <name>S-adenosyl-L-methionine</name>
        <dbReference type="ChEBI" id="CHEBI:59789"/>
    </ligand>
</feature>
<dbReference type="InterPro" id="IPR005846">
    <property type="entry name" value="A-D-PHexomutase_a/b/a-III"/>
</dbReference>
<dbReference type="GO" id="GO:0008973">
    <property type="term" value="F:phosphopentomutase activity"/>
    <property type="evidence" value="ECO:0007669"/>
    <property type="project" value="TreeGrafter"/>
</dbReference>
<dbReference type="InterPro" id="IPR005845">
    <property type="entry name" value="A-D-PHexomutase_a/b/a-II"/>
</dbReference>
<keyword evidence="12" id="KW-0413">Isomerase</keyword>
<evidence type="ECO:0000313" key="16">
    <source>
        <dbReference type="EMBL" id="KAI7844144.1"/>
    </source>
</evidence>
<dbReference type="SUPFAM" id="SSF53335">
    <property type="entry name" value="S-adenosyl-L-methionine-dependent methyltransferases"/>
    <property type="match status" value="1"/>
</dbReference>
<keyword evidence="10" id="KW-0460">Magnesium</keyword>
<evidence type="ECO:0000256" key="10">
    <source>
        <dbReference type="ARBA" id="ARBA00022842"/>
    </source>
</evidence>
<feature type="domain" description="SAM-dependent MTase RsmB/NOP-type" evidence="15">
    <location>
        <begin position="733"/>
        <end position="1007"/>
    </location>
</feature>
<feature type="compositionally biased region" description="Low complexity" evidence="14">
    <location>
        <begin position="563"/>
        <end position="577"/>
    </location>
</feature>
<dbReference type="InterPro" id="IPR048889">
    <property type="entry name" value="NSUN5_RCM1_N"/>
</dbReference>
<comment type="cofactor">
    <cofactor evidence="2">
        <name>Mg(2+)</name>
        <dbReference type="ChEBI" id="CHEBI:18420"/>
    </cofactor>
</comment>
<keyword evidence="5" id="KW-0597">Phosphoprotein</keyword>
<dbReference type="Pfam" id="PF02879">
    <property type="entry name" value="PGM_PMM_II"/>
    <property type="match status" value="1"/>
</dbReference>
<dbReference type="Gene3D" id="3.30.70.1170">
    <property type="entry name" value="Sun protein, domain 3"/>
    <property type="match status" value="1"/>
</dbReference>
<feature type="binding site" evidence="13">
    <location>
        <begin position="834"/>
        <end position="840"/>
    </location>
    <ligand>
        <name>S-adenosyl-L-methionine</name>
        <dbReference type="ChEBI" id="CHEBI:59789"/>
    </ligand>
</feature>
<dbReference type="Gene3D" id="3.40.120.10">
    <property type="entry name" value="Alpha-D-Glucose-1,6-Bisphosphate, subunit A, domain 3"/>
    <property type="match status" value="3"/>
</dbReference>
<evidence type="ECO:0000259" key="15">
    <source>
        <dbReference type="PROSITE" id="PS51686"/>
    </source>
</evidence>
<dbReference type="GO" id="GO:0006166">
    <property type="term" value="P:purine ribonucleoside salvage"/>
    <property type="evidence" value="ECO:0007669"/>
    <property type="project" value="TreeGrafter"/>
</dbReference>
<evidence type="ECO:0000256" key="9">
    <source>
        <dbReference type="ARBA" id="ARBA00022723"/>
    </source>
</evidence>
<evidence type="ECO:0000256" key="8">
    <source>
        <dbReference type="ARBA" id="ARBA00022691"/>
    </source>
</evidence>
<dbReference type="Pfam" id="PF02880">
    <property type="entry name" value="PGM_PMM_III"/>
    <property type="match status" value="1"/>
</dbReference>
<dbReference type="Proteomes" id="UP001205105">
    <property type="component" value="Unassembled WGS sequence"/>
</dbReference>
<dbReference type="Pfam" id="PF00408">
    <property type="entry name" value="PGM_PMM_IV"/>
    <property type="match status" value="1"/>
</dbReference>
<comment type="similarity">
    <text evidence="3">Belongs to the phosphohexose mutase family.</text>
</comment>
<dbReference type="SUPFAM" id="SSF55957">
    <property type="entry name" value="Phosphoglucomutase, C-terminal domain"/>
    <property type="match status" value="1"/>
</dbReference>
<feature type="region of interest" description="Disordered" evidence="14">
    <location>
        <begin position="1007"/>
        <end position="1048"/>
    </location>
</feature>
<dbReference type="GO" id="GO:0005975">
    <property type="term" value="P:carbohydrate metabolic process"/>
    <property type="evidence" value="ECO:0007669"/>
    <property type="project" value="InterPro"/>
</dbReference>
<comment type="similarity">
    <text evidence="13">Belongs to the class I-like SAM-binding methyltransferase superfamily. RsmB/NOP family.</text>
</comment>
<dbReference type="Pfam" id="PF02878">
    <property type="entry name" value="PGM_PMM_I"/>
    <property type="match status" value="1"/>
</dbReference>
<dbReference type="InterPro" id="IPR036900">
    <property type="entry name" value="A-D-PHexomutase_C_sf"/>
</dbReference>
<accession>A0AAD5H4M5</accession>
<dbReference type="Gene3D" id="3.40.50.150">
    <property type="entry name" value="Vaccinia Virus protein VP39"/>
    <property type="match status" value="2"/>
</dbReference>
<evidence type="ECO:0000256" key="3">
    <source>
        <dbReference type="ARBA" id="ARBA00010231"/>
    </source>
</evidence>
<reference evidence="16" key="1">
    <citation type="submission" date="2020-11" db="EMBL/GenBank/DDBJ databases">
        <title>Chlorella ohadii genome sequencing and assembly.</title>
        <authorList>
            <person name="Murik O."/>
            <person name="Treves H."/>
            <person name="Kedem I."/>
            <person name="Shotland Y."/>
            <person name="Kaplan A."/>
        </authorList>
    </citation>
    <scope>NUCLEOTIDE SEQUENCE</scope>
    <source>
        <strain evidence="16">1</strain>
    </source>
</reference>
<evidence type="ECO:0000256" key="5">
    <source>
        <dbReference type="ARBA" id="ARBA00022553"/>
    </source>
</evidence>
<evidence type="ECO:0000256" key="7">
    <source>
        <dbReference type="ARBA" id="ARBA00022679"/>
    </source>
</evidence>
<feature type="binding site" evidence="13">
    <location>
        <position position="858"/>
    </location>
    <ligand>
        <name>S-adenosyl-L-methionine</name>
        <dbReference type="ChEBI" id="CHEBI:59789"/>
    </ligand>
</feature>
<organism evidence="16 17">
    <name type="scientific">Chlorella ohadii</name>
    <dbReference type="NCBI Taxonomy" id="2649997"/>
    <lineage>
        <taxon>Eukaryota</taxon>
        <taxon>Viridiplantae</taxon>
        <taxon>Chlorophyta</taxon>
        <taxon>core chlorophytes</taxon>
        <taxon>Trebouxiophyceae</taxon>
        <taxon>Chlorellales</taxon>
        <taxon>Chlorellaceae</taxon>
        <taxon>Chlorella clade</taxon>
        <taxon>Chlorella</taxon>
    </lineage>
</organism>
<evidence type="ECO:0000256" key="11">
    <source>
        <dbReference type="ARBA" id="ARBA00022884"/>
    </source>
</evidence>
<dbReference type="SUPFAM" id="SSF53738">
    <property type="entry name" value="Phosphoglucomutase, first 3 domains"/>
    <property type="match status" value="3"/>
</dbReference>
<comment type="caution">
    <text evidence="16">The sequence shown here is derived from an EMBL/GenBank/DDBJ whole genome shotgun (WGS) entry which is preliminary data.</text>
</comment>
<dbReference type="InterPro" id="IPR016066">
    <property type="entry name" value="A-D-PHexomutase_CS"/>
</dbReference>
<keyword evidence="9" id="KW-0479">Metal-binding</keyword>
<comment type="catalytic activity">
    <reaction evidence="1">
        <text>alpha-D-glucose 1-phosphate = alpha-D-glucose 6-phosphate</text>
        <dbReference type="Rhea" id="RHEA:23536"/>
        <dbReference type="ChEBI" id="CHEBI:58225"/>
        <dbReference type="ChEBI" id="CHEBI:58601"/>
        <dbReference type="EC" id="5.4.2.2"/>
    </reaction>
</comment>
<protein>
    <recommendedName>
        <fullName evidence="4">phosphoglucomutase (alpha-D-glucose-1,6-bisphosphate-dependent)</fullName>
        <ecNumber evidence="4">5.4.2.2</ecNumber>
    </recommendedName>
</protein>
<proteinExistence type="inferred from homology"/>
<evidence type="ECO:0000256" key="1">
    <source>
        <dbReference type="ARBA" id="ARBA00000443"/>
    </source>
</evidence>
<evidence type="ECO:0000256" key="2">
    <source>
        <dbReference type="ARBA" id="ARBA00001946"/>
    </source>
</evidence>
<dbReference type="PROSITE" id="PS51686">
    <property type="entry name" value="SAM_MT_RSMB_NOP"/>
    <property type="match status" value="1"/>
</dbReference>
<dbReference type="EC" id="5.4.2.2" evidence="4"/>
<feature type="binding site" evidence="13">
    <location>
        <position position="905"/>
    </location>
    <ligand>
        <name>S-adenosyl-L-methionine</name>
        <dbReference type="ChEBI" id="CHEBI:59789"/>
    </ligand>
</feature>
<dbReference type="Gene3D" id="3.30.310.50">
    <property type="entry name" value="Alpha-D-phosphohexomutase, C-terminal domain"/>
    <property type="match status" value="1"/>
</dbReference>
<comment type="caution">
    <text evidence="13">Lacks conserved residue(s) required for the propagation of feature annotation.</text>
</comment>
<evidence type="ECO:0000256" key="4">
    <source>
        <dbReference type="ARBA" id="ARBA00012728"/>
    </source>
</evidence>
<keyword evidence="7 13" id="KW-0808">Transferase</keyword>
<feature type="region of interest" description="Disordered" evidence="14">
    <location>
        <begin position="531"/>
        <end position="604"/>
    </location>
</feature>
<feature type="compositionally biased region" description="Low complexity" evidence="14">
    <location>
        <begin position="1017"/>
        <end position="1032"/>
    </location>
</feature>
<evidence type="ECO:0000313" key="17">
    <source>
        <dbReference type="Proteomes" id="UP001205105"/>
    </source>
</evidence>
<dbReference type="InterPro" id="IPR005843">
    <property type="entry name" value="A-D-PHexomutase_C"/>
</dbReference>
<dbReference type="GO" id="GO:0005634">
    <property type="term" value="C:nucleus"/>
    <property type="evidence" value="ECO:0007669"/>
    <property type="project" value="TreeGrafter"/>
</dbReference>
<dbReference type="EMBL" id="JADXDR010000033">
    <property type="protein sequence ID" value="KAI7844144.1"/>
    <property type="molecule type" value="Genomic_DNA"/>
</dbReference>
<sequence>MPPGYNRMNVVTVQQTTQGLVRYLQQAEPERLASGGVAIGFDGRHHSREFAAIAAAVCVAAGVPVWLFSELVPTPFVPAAVQQLGCAAGVMITASHNPAPDNGYKVYASNACQIIPPADAAIAAAIEAELPLWQLPPVDDVASYSHPLVRDPLPDVADRYYSALKRHLHYRSTEANAAAPAMAYTALHGVGTPWLLRAFSEWGLPRPVLAPLQCEPDPDFSTVSFPNPEEGKGAWQLAFQAAESAGARLAIANDPDADRFAVAEQDAATGTWRTFTGNEIGAMLAVWVIRNYRARQEQQPQEQQGAGSGQKLAVLSSTVSSRMLAAIAEQEGAHWAETLTGFKWLGNTAIKLEQQGYTVLFAFEEAIGFMLGQVEHDKDGIAAAAVFAELAADVYARGDTLARHWDQLHQQYSQFHYRSGYFVAQPPSKSAAIFERLRAMPPTAIGGLEVEAVRDLGTGQDSAQPDGKAVLPWSPGDLMVTYTLEGGAWLTLRASGTEPKLKYYLESRSADHAERLQAAVSAELPPAAAMKKRKQSILARAAQQAPRPKKQKTQSEQAAPRNGNAGRAQAPQQQQGGATAGGGGGKHPRDTQQHQSKQPAGLRPVSVVHQQAAYAVRRLLEADASKRGGVTLKSLTLGPQVAAKKATYAVTVEALKHYSVLQPLLERTQLVEQGRGLTHAVALVLAYEVLWGEGLRPVGPAERAVLQRKADLTAALQQLLSEAGVGSAAELLPDPGPTTPHPRTARVNTLKMSVEQALQWLRQPPPEHRRKWEAVGQLAAVDPLLPDLLAFPPGTDLHDHPLVASGALVLQSKASCMPAHALAPQSGWTVVDACAAPGNKTTHLAALMSNRGSIVAFEKDARRVERLRGNAALTGATCIEARHADFLAIEPEAPEFAGVRAALLDPSCSGSGTAFTRMDYLLPSSADRLKGGQDGRVAGGVHARENESVVADVLEEAFALGFRLADPFPAWHRRGVAGLVEGAQHLVRVDPDEDGTDGFFVALFVRDGEGGGGSGEQQGRQQEQEQRQQQQEQQRRRKKKKQKQKGGA</sequence>
<dbReference type="InterPro" id="IPR029063">
    <property type="entry name" value="SAM-dependent_MTases_sf"/>
</dbReference>
<dbReference type="InterPro" id="IPR016055">
    <property type="entry name" value="A-D-PHexomutase_a/b/a-I/II/III"/>
</dbReference>
<keyword evidence="8 13" id="KW-0949">S-adenosyl-L-methionine</keyword>